<feature type="domain" description="TonB-dependent receptor-like beta-barrel" evidence="11">
    <location>
        <begin position="397"/>
        <end position="954"/>
    </location>
</feature>
<dbReference type="OrthoDB" id="9768177at2"/>
<dbReference type="SUPFAM" id="SSF49464">
    <property type="entry name" value="Carboxypeptidase regulatory domain-like"/>
    <property type="match status" value="1"/>
</dbReference>
<dbReference type="Gene3D" id="2.60.40.1120">
    <property type="entry name" value="Carboxypeptidase-like, regulatory domain"/>
    <property type="match status" value="1"/>
</dbReference>
<keyword evidence="5 9" id="KW-0798">TonB box</keyword>
<feature type="signal peptide" evidence="10">
    <location>
        <begin position="1"/>
        <end position="25"/>
    </location>
</feature>
<dbReference type="InterPro" id="IPR000531">
    <property type="entry name" value="Beta-barrel_TonB"/>
</dbReference>
<evidence type="ECO:0000256" key="4">
    <source>
        <dbReference type="ARBA" id="ARBA00022692"/>
    </source>
</evidence>
<keyword evidence="7 8" id="KW-0998">Cell outer membrane</keyword>
<dbReference type="AlphaFoldDB" id="A0A2M9BNX7"/>
<dbReference type="Proteomes" id="UP000228535">
    <property type="component" value="Unassembled WGS sequence"/>
</dbReference>
<keyword evidence="6 8" id="KW-0472">Membrane</keyword>
<evidence type="ECO:0000259" key="12">
    <source>
        <dbReference type="Pfam" id="PF07715"/>
    </source>
</evidence>
<evidence type="ECO:0000256" key="5">
    <source>
        <dbReference type="ARBA" id="ARBA00023077"/>
    </source>
</evidence>
<dbReference type="EMBL" id="PGFA01000001">
    <property type="protein sequence ID" value="PJJ59654.1"/>
    <property type="molecule type" value="Genomic_DNA"/>
</dbReference>
<organism evidence="13 14">
    <name type="scientific">Hymenobacter chitinivorans DSM 11115</name>
    <dbReference type="NCBI Taxonomy" id="1121954"/>
    <lineage>
        <taxon>Bacteria</taxon>
        <taxon>Pseudomonadati</taxon>
        <taxon>Bacteroidota</taxon>
        <taxon>Cytophagia</taxon>
        <taxon>Cytophagales</taxon>
        <taxon>Hymenobacteraceae</taxon>
        <taxon>Hymenobacter</taxon>
    </lineage>
</organism>
<dbReference type="Pfam" id="PF00593">
    <property type="entry name" value="TonB_dep_Rec_b-barrel"/>
    <property type="match status" value="1"/>
</dbReference>
<evidence type="ECO:0000256" key="3">
    <source>
        <dbReference type="ARBA" id="ARBA00022452"/>
    </source>
</evidence>
<dbReference type="InterPro" id="IPR023997">
    <property type="entry name" value="TonB-dep_OMP_SusC/RagA_CS"/>
</dbReference>
<feature type="domain" description="TonB-dependent receptor plug" evidence="12">
    <location>
        <begin position="125"/>
        <end position="240"/>
    </location>
</feature>
<evidence type="ECO:0000256" key="2">
    <source>
        <dbReference type="ARBA" id="ARBA00022448"/>
    </source>
</evidence>
<evidence type="ECO:0000256" key="7">
    <source>
        <dbReference type="ARBA" id="ARBA00023237"/>
    </source>
</evidence>
<evidence type="ECO:0000256" key="6">
    <source>
        <dbReference type="ARBA" id="ARBA00023136"/>
    </source>
</evidence>
<keyword evidence="2 8" id="KW-0813">Transport</keyword>
<dbReference type="InterPro" id="IPR036942">
    <property type="entry name" value="Beta-barrel_TonB_sf"/>
</dbReference>
<dbReference type="InterPro" id="IPR012910">
    <property type="entry name" value="Plug_dom"/>
</dbReference>
<evidence type="ECO:0000256" key="9">
    <source>
        <dbReference type="RuleBase" id="RU003357"/>
    </source>
</evidence>
<protein>
    <submittedName>
        <fullName evidence="13">Iron complex outermembrane receptor protein</fullName>
    </submittedName>
</protein>
<evidence type="ECO:0000259" key="11">
    <source>
        <dbReference type="Pfam" id="PF00593"/>
    </source>
</evidence>
<dbReference type="SUPFAM" id="SSF56935">
    <property type="entry name" value="Porins"/>
    <property type="match status" value="1"/>
</dbReference>
<keyword evidence="14" id="KW-1185">Reference proteome</keyword>
<comment type="subcellular location">
    <subcellularLocation>
        <location evidence="1 8">Cell outer membrane</location>
        <topology evidence="1 8">Multi-pass membrane protein</topology>
    </subcellularLocation>
</comment>
<keyword evidence="13" id="KW-0675">Receptor</keyword>
<evidence type="ECO:0000313" key="13">
    <source>
        <dbReference type="EMBL" id="PJJ59654.1"/>
    </source>
</evidence>
<dbReference type="GO" id="GO:0009279">
    <property type="term" value="C:cell outer membrane"/>
    <property type="evidence" value="ECO:0007669"/>
    <property type="project" value="UniProtKB-SubCell"/>
</dbReference>
<keyword evidence="3 8" id="KW-1134">Transmembrane beta strand</keyword>
<proteinExistence type="inferred from homology"/>
<dbReference type="Pfam" id="PF07715">
    <property type="entry name" value="Plug"/>
    <property type="match status" value="1"/>
</dbReference>
<keyword evidence="10" id="KW-0732">Signal</keyword>
<reference evidence="13 14" key="1">
    <citation type="submission" date="2017-11" db="EMBL/GenBank/DDBJ databases">
        <title>Genomic Encyclopedia of Archaeal and Bacterial Type Strains, Phase II (KMG-II): From Individual Species to Whole Genera.</title>
        <authorList>
            <person name="Goeker M."/>
        </authorList>
    </citation>
    <scope>NUCLEOTIDE SEQUENCE [LARGE SCALE GENOMIC DNA]</scope>
    <source>
        <strain evidence="13 14">DSM 11115</strain>
    </source>
</reference>
<comment type="similarity">
    <text evidence="8 9">Belongs to the TonB-dependent receptor family.</text>
</comment>
<dbReference type="NCBIfam" id="TIGR04056">
    <property type="entry name" value="OMP_RagA_SusC"/>
    <property type="match status" value="1"/>
</dbReference>
<dbReference type="Pfam" id="PF13715">
    <property type="entry name" value="CarbopepD_reg_2"/>
    <property type="match status" value="1"/>
</dbReference>
<dbReference type="InterPro" id="IPR037066">
    <property type="entry name" value="Plug_dom_sf"/>
</dbReference>
<gene>
    <name evidence="13" type="ORF">CLV45_1075</name>
</gene>
<comment type="caution">
    <text evidence="13">The sequence shown here is derived from an EMBL/GenBank/DDBJ whole genome shotgun (WGS) entry which is preliminary data.</text>
</comment>
<evidence type="ECO:0000256" key="1">
    <source>
        <dbReference type="ARBA" id="ARBA00004571"/>
    </source>
</evidence>
<evidence type="ECO:0000256" key="10">
    <source>
        <dbReference type="SAM" id="SignalP"/>
    </source>
</evidence>
<evidence type="ECO:0000256" key="8">
    <source>
        <dbReference type="PROSITE-ProRule" id="PRU01360"/>
    </source>
</evidence>
<keyword evidence="4 8" id="KW-0812">Transmembrane</keyword>
<dbReference type="Gene3D" id="2.40.170.20">
    <property type="entry name" value="TonB-dependent receptor, beta-barrel domain"/>
    <property type="match status" value="1"/>
</dbReference>
<evidence type="ECO:0000313" key="14">
    <source>
        <dbReference type="Proteomes" id="UP000228535"/>
    </source>
</evidence>
<dbReference type="InterPro" id="IPR023996">
    <property type="entry name" value="TonB-dep_OMP_SusC/RagA"/>
</dbReference>
<dbReference type="NCBIfam" id="TIGR04057">
    <property type="entry name" value="SusC_RagA_signa"/>
    <property type="match status" value="1"/>
</dbReference>
<name>A0A2M9BNX7_9BACT</name>
<dbReference type="RefSeq" id="WP_100335358.1">
    <property type="nucleotide sequence ID" value="NZ_PGFA01000001.1"/>
</dbReference>
<sequence>MKHTYLAKLLFLLLFVCAGFTSAFAQTGAVSGRVLDEKSQGVPGATVLIEGTTLGSSTNSDGTYLIQNVPAGAQTLVTSFVGYNAKRQAVTVTAGQTTALPDISLAENTTLLSEAVVVGYGTQRRQDVTGSIATISEKQFVQGQVTNPEQLIQGKVAGVQITSGGGAPGAGSQIRIRGGSSLNANNDPLIVIDGVPVDNSENKGVSNPLTLVNPNDIETFTVLKDASATAIYGSRASNGVILITTKKGLSGEKLRVNFNSQASISQKTKSIKVLSADEFRNLVNTYGNASQKALLGNSNTNWQEEIFRKAYTFDNNLSLIGSVGKVPIRASVGNTMQEGILLTNKLSRNTGSISITPTLLDNHLRIDINAKGSWVDNTFADAGAIGNAARFDPTQSITTGDDSRFGGYYEWLNGDKTLNTNGTRNPVAQLNQKRDRSTAKRAIGNIQFDYKFHFLPELRANLNLGYDLLRSNGTTFVPAYSALEFSNKGANNIYSQKKDNKLLDFYLEYAKQFGEHRLTVLGGYSYQDFIRDQPLDSYQASADGTIIKPAFPFKTQNTLVSFFGRVNYNFKDRYSLTATLREDGSSRFPTGNKFGTFPAIGLAWRLKEEDFLKSSSLFSDLKLRVGYGITGQQDIESAAGNFPYLARYTVGEASASYQFGDQFINTLRPEGYNTKLKWEETTTYNAGLDYGFLDGRISGSVDVYLRKTDDLLAKIAPSALTNLTNEIITNIGSLENKGIEFALNTNPVRTNDLNWNLNFNAAYNENKITDLGNTLPDFTGYAVGGIGGGVGNNIQINSVGYSANSFYVQKQVYDANGRPIQGLYADLNGDGKVTIDDRYRYKTPAPKVTMGLGSNASYKKLDLAFTLRANLGNYAYNNINSQQAALAGLSTNGFLQNLTPDIYNTNFTTYQLFSDYYIENASFLRMDNVTLGYNLRPVAEGKTSVRVTLAVQNVFTVTKYSGLDPEINTGTSTGIDNNFYPRPRTFTLGLNLGF</sequence>
<dbReference type="Gene3D" id="2.170.130.10">
    <property type="entry name" value="TonB-dependent receptor, plug domain"/>
    <property type="match status" value="1"/>
</dbReference>
<dbReference type="PROSITE" id="PS52016">
    <property type="entry name" value="TONB_DEPENDENT_REC_3"/>
    <property type="match status" value="1"/>
</dbReference>
<dbReference type="InterPro" id="IPR008969">
    <property type="entry name" value="CarboxyPept-like_regulatory"/>
</dbReference>
<feature type="chain" id="PRO_5014631098" evidence="10">
    <location>
        <begin position="26"/>
        <end position="994"/>
    </location>
</feature>
<dbReference type="InterPro" id="IPR039426">
    <property type="entry name" value="TonB-dep_rcpt-like"/>
</dbReference>
<dbReference type="FunFam" id="2.170.130.10:FF:000008">
    <property type="entry name" value="SusC/RagA family TonB-linked outer membrane protein"/>
    <property type="match status" value="1"/>
</dbReference>
<accession>A0A2M9BNX7</accession>